<sequence>MRHVAAGLPLKTNLLTPETAARLDFVSLDAGRSLPRAALAAFPFSGLANVVAFVRDQAMALLLLFFFSPGVGRQEGVRSMLEKDISKAYRKKALEIASEIRDPRLERRSSARKLKEEIAQIRTMLHSKVPTENVDKGKVIKVSWEKMGEDYTCERRETCLASLVRLNMPPSNFESPSTPMATVTKLNLKAETGDRHGRETENDAEHSEAAAAATRRF</sequence>
<accession>A0ABS8RLC8</accession>
<gene>
    <name evidence="2" type="ORF">HAX54_032251</name>
</gene>
<dbReference type="Proteomes" id="UP000823775">
    <property type="component" value="Unassembled WGS sequence"/>
</dbReference>
<comment type="caution">
    <text evidence="2">The sequence shown here is derived from an EMBL/GenBank/DDBJ whole genome shotgun (WGS) entry which is preliminary data.</text>
</comment>
<evidence type="ECO:0000256" key="1">
    <source>
        <dbReference type="SAM" id="MobiDB-lite"/>
    </source>
</evidence>
<keyword evidence="3" id="KW-1185">Reference proteome</keyword>
<feature type="region of interest" description="Disordered" evidence="1">
    <location>
        <begin position="192"/>
        <end position="217"/>
    </location>
</feature>
<proteinExistence type="predicted"/>
<name>A0ABS8RLC8_DATST</name>
<protein>
    <submittedName>
        <fullName evidence="2">Uncharacterized protein</fullName>
    </submittedName>
</protein>
<dbReference type="EMBL" id="JACEIK010000041">
    <property type="protein sequence ID" value="MCD7447633.1"/>
    <property type="molecule type" value="Genomic_DNA"/>
</dbReference>
<reference evidence="2 3" key="1">
    <citation type="journal article" date="2021" name="BMC Genomics">
        <title>Datura genome reveals duplications of psychoactive alkaloid biosynthetic genes and high mutation rate following tissue culture.</title>
        <authorList>
            <person name="Rajewski A."/>
            <person name="Carter-House D."/>
            <person name="Stajich J."/>
            <person name="Litt A."/>
        </authorList>
    </citation>
    <scope>NUCLEOTIDE SEQUENCE [LARGE SCALE GENOMIC DNA]</scope>
    <source>
        <strain evidence="2">AR-01</strain>
    </source>
</reference>
<organism evidence="2 3">
    <name type="scientific">Datura stramonium</name>
    <name type="common">Jimsonweed</name>
    <name type="synonym">Common thornapple</name>
    <dbReference type="NCBI Taxonomy" id="4076"/>
    <lineage>
        <taxon>Eukaryota</taxon>
        <taxon>Viridiplantae</taxon>
        <taxon>Streptophyta</taxon>
        <taxon>Embryophyta</taxon>
        <taxon>Tracheophyta</taxon>
        <taxon>Spermatophyta</taxon>
        <taxon>Magnoliopsida</taxon>
        <taxon>eudicotyledons</taxon>
        <taxon>Gunneridae</taxon>
        <taxon>Pentapetalae</taxon>
        <taxon>asterids</taxon>
        <taxon>lamiids</taxon>
        <taxon>Solanales</taxon>
        <taxon>Solanaceae</taxon>
        <taxon>Solanoideae</taxon>
        <taxon>Datureae</taxon>
        <taxon>Datura</taxon>
    </lineage>
</organism>
<evidence type="ECO:0000313" key="3">
    <source>
        <dbReference type="Proteomes" id="UP000823775"/>
    </source>
</evidence>
<evidence type="ECO:0000313" key="2">
    <source>
        <dbReference type="EMBL" id="MCD7447633.1"/>
    </source>
</evidence>
<feature type="compositionally biased region" description="Basic and acidic residues" evidence="1">
    <location>
        <begin position="192"/>
        <end position="208"/>
    </location>
</feature>